<dbReference type="Pfam" id="PF00688">
    <property type="entry name" value="TGFb_propeptide"/>
    <property type="match status" value="1"/>
</dbReference>
<accession>A0A210PQS7</accession>
<keyword evidence="6" id="KW-1015">Disulfide bond</keyword>
<reference evidence="11 12" key="1">
    <citation type="journal article" date="2017" name="Nat. Ecol. Evol.">
        <title>Scallop genome provides insights into evolution of bilaterian karyotype and development.</title>
        <authorList>
            <person name="Wang S."/>
            <person name="Zhang J."/>
            <person name="Jiao W."/>
            <person name="Li J."/>
            <person name="Xun X."/>
            <person name="Sun Y."/>
            <person name="Guo X."/>
            <person name="Huan P."/>
            <person name="Dong B."/>
            <person name="Zhang L."/>
            <person name="Hu X."/>
            <person name="Sun X."/>
            <person name="Wang J."/>
            <person name="Zhao C."/>
            <person name="Wang Y."/>
            <person name="Wang D."/>
            <person name="Huang X."/>
            <person name="Wang R."/>
            <person name="Lv J."/>
            <person name="Li Y."/>
            <person name="Zhang Z."/>
            <person name="Liu B."/>
            <person name="Lu W."/>
            <person name="Hui Y."/>
            <person name="Liang J."/>
            <person name="Zhou Z."/>
            <person name="Hou R."/>
            <person name="Li X."/>
            <person name="Liu Y."/>
            <person name="Li H."/>
            <person name="Ning X."/>
            <person name="Lin Y."/>
            <person name="Zhao L."/>
            <person name="Xing Q."/>
            <person name="Dou J."/>
            <person name="Li Y."/>
            <person name="Mao J."/>
            <person name="Guo H."/>
            <person name="Dou H."/>
            <person name="Li T."/>
            <person name="Mu C."/>
            <person name="Jiang W."/>
            <person name="Fu Q."/>
            <person name="Fu X."/>
            <person name="Miao Y."/>
            <person name="Liu J."/>
            <person name="Yu Q."/>
            <person name="Li R."/>
            <person name="Liao H."/>
            <person name="Li X."/>
            <person name="Kong Y."/>
            <person name="Jiang Z."/>
            <person name="Chourrout D."/>
            <person name="Li R."/>
            <person name="Bao Z."/>
        </authorList>
    </citation>
    <scope>NUCLEOTIDE SEQUENCE [LARGE SCALE GENOMIC DNA]</scope>
    <source>
        <strain evidence="11 12">PY_sf001</strain>
    </source>
</reference>
<dbReference type="FunFam" id="2.10.90.10:FF:000001">
    <property type="entry name" value="Bone morphogenetic protein 4"/>
    <property type="match status" value="1"/>
</dbReference>
<dbReference type="GO" id="GO:0005125">
    <property type="term" value="F:cytokine activity"/>
    <property type="evidence" value="ECO:0007669"/>
    <property type="project" value="TreeGrafter"/>
</dbReference>
<evidence type="ECO:0000256" key="8">
    <source>
        <dbReference type="RuleBase" id="RU000354"/>
    </source>
</evidence>
<dbReference type="GO" id="GO:0008083">
    <property type="term" value="F:growth factor activity"/>
    <property type="evidence" value="ECO:0007669"/>
    <property type="project" value="UniProtKB-KW"/>
</dbReference>
<dbReference type="CDD" id="cd13761">
    <property type="entry name" value="TGF_beta_BMP5_like"/>
    <property type="match status" value="1"/>
</dbReference>
<dbReference type="InterPro" id="IPR001839">
    <property type="entry name" value="TGF-b_C"/>
</dbReference>
<dbReference type="EMBL" id="NEDP02005553">
    <property type="protein sequence ID" value="OWF38828.1"/>
    <property type="molecule type" value="Genomic_DNA"/>
</dbReference>
<organism evidence="11 12">
    <name type="scientific">Mizuhopecten yessoensis</name>
    <name type="common">Japanese scallop</name>
    <name type="synonym">Patinopecten yessoensis</name>
    <dbReference type="NCBI Taxonomy" id="6573"/>
    <lineage>
        <taxon>Eukaryota</taxon>
        <taxon>Metazoa</taxon>
        <taxon>Spiralia</taxon>
        <taxon>Lophotrochozoa</taxon>
        <taxon>Mollusca</taxon>
        <taxon>Bivalvia</taxon>
        <taxon>Autobranchia</taxon>
        <taxon>Pteriomorphia</taxon>
        <taxon>Pectinida</taxon>
        <taxon>Pectinoidea</taxon>
        <taxon>Pectinidae</taxon>
        <taxon>Mizuhopecten</taxon>
    </lineage>
</organism>
<comment type="subcellular location">
    <subcellularLocation>
        <location evidence="1">Secreted</location>
    </subcellularLocation>
</comment>
<name>A0A210PQS7_MIZYE</name>
<dbReference type="Gene3D" id="2.60.120.970">
    <property type="match status" value="1"/>
</dbReference>
<evidence type="ECO:0000256" key="6">
    <source>
        <dbReference type="ARBA" id="ARBA00023157"/>
    </source>
</evidence>
<dbReference type="AlphaFoldDB" id="A0A210PQS7"/>
<evidence type="ECO:0000256" key="7">
    <source>
        <dbReference type="ARBA" id="ARBA00023180"/>
    </source>
</evidence>
<keyword evidence="5 8" id="KW-0339">Growth factor</keyword>
<dbReference type="InterPro" id="IPR001111">
    <property type="entry name" value="TGF-b_propeptide"/>
</dbReference>
<evidence type="ECO:0000256" key="9">
    <source>
        <dbReference type="SAM" id="SignalP"/>
    </source>
</evidence>
<gene>
    <name evidence="11" type="ORF">KP79_PYT23704</name>
</gene>
<keyword evidence="12" id="KW-1185">Reference proteome</keyword>
<protein>
    <submittedName>
        <fullName evidence="11">Bone morphogenetic protein 7</fullName>
    </submittedName>
</protein>
<evidence type="ECO:0000256" key="3">
    <source>
        <dbReference type="ARBA" id="ARBA00022525"/>
    </source>
</evidence>
<dbReference type="PANTHER" id="PTHR11848">
    <property type="entry name" value="TGF-BETA FAMILY"/>
    <property type="match status" value="1"/>
</dbReference>
<sequence length="421" mass="48805">MEIRSAVSVLLMVCISYVRLTTATVSGVYRDNGVDRTERTAEFSGRDKREMQHEILTLLGLHHRPKPAGHSTTDYSAPRFMLNLYNSITSDGGIVDDGNRPQFPRNVTIENEIEPTEGSDVIMSFVNHAKKIKHLRRQRDRTFYFDFSEITPKETVARAELRLYKEKAGKWKKHKFQVQIYMIQQGDNPENYQIVTESNLTVRANYQGWLTFNLTNAASHWTYSPTTNMGLFMKIIFLKKNRDVKPEKFGIVGRKGPEYKQPFMVGYFRSTPELHVRKTRAAVRRRMKESAYANDDEEEQYSYTKALRRTPRRAPRQWPCQRRTLYMKFRDLGWQNWIIAPDGFKAFYCDGECSFPLGAHMNATNHAIIQTLVHLMTPYKAPSPGCAPTKLGSQSVLYFDHNYNVVLKRFPDMIVKSCGCH</sequence>
<keyword evidence="7" id="KW-0325">Glycoprotein</keyword>
<evidence type="ECO:0000313" key="12">
    <source>
        <dbReference type="Proteomes" id="UP000242188"/>
    </source>
</evidence>
<dbReference type="SMART" id="SM00204">
    <property type="entry name" value="TGFB"/>
    <property type="match status" value="1"/>
</dbReference>
<dbReference type="PRINTS" id="PR00669">
    <property type="entry name" value="INHIBINA"/>
</dbReference>
<feature type="domain" description="TGF-beta family profile" evidence="10">
    <location>
        <begin position="306"/>
        <end position="421"/>
    </location>
</feature>
<feature type="signal peptide" evidence="9">
    <location>
        <begin position="1"/>
        <end position="23"/>
    </location>
</feature>
<dbReference type="InterPro" id="IPR015615">
    <property type="entry name" value="TGF-beta-rel"/>
</dbReference>
<dbReference type="OrthoDB" id="5987191at2759"/>
<dbReference type="STRING" id="6573.A0A210PQS7"/>
<evidence type="ECO:0000259" key="10">
    <source>
        <dbReference type="PROSITE" id="PS51362"/>
    </source>
</evidence>
<dbReference type="InterPro" id="IPR029034">
    <property type="entry name" value="Cystine-knot_cytokine"/>
</dbReference>
<evidence type="ECO:0000256" key="1">
    <source>
        <dbReference type="ARBA" id="ARBA00004613"/>
    </source>
</evidence>
<dbReference type="Pfam" id="PF00019">
    <property type="entry name" value="TGF_beta"/>
    <property type="match status" value="1"/>
</dbReference>
<dbReference type="PROSITE" id="PS00250">
    <property type="entry name" value="TGF_BETA_1"/>
    <property type="match status" value="1"/>
</dbReference>
<proteinExistence type="inferred from homology"/>
<dbReference type="Proteomes" id="UP000242188">
    <property type="component" value="Unassembled WGS sequence"/>
</dbReference>
<dbReference type="PANTHER" id="PTHR11848:SF310">
    <property type="entry name" value="PROTEIN 60A-RELATED"/>
    <property type="match status" value="1"/>
</dbReference>
<evidence type="ECO:0000256" key="2">
    <source>
        <dbReference type="ARBA" id="ARBA00006656"/>
    </source>
</evidence>
<dbReference type="PROSITE" id="PS51362">
    <property type="entry name" value="TGF_BETA_2"/>
    <property type="match status" value="1"/>
</dbReference>
<dbReference type="Gene3D" id="2.10.90.10">
    <property type="entry name" value="Cystine-knot cytokines"/>
    <property type="match status" value="1"/>
</dbReference>
<keyword evidence="3" id="KW-0964">Secreted</keyword>
<dbReference type="InterPro" id="IPR017948">
    <property type="entry name" value="TGFb_CS"/>
</dbReference>
<comment type="similarity">
    <text evidence="2 8">Belongs to the TGF-beta family.</text>
</comment>
<evidence type="ECO:0000256" key="5">
    <source>
        <dbReference type="ARBA" id="ARBA00023030"/>
    </source>
</evidence>
<evidence type="ECO:0000313" key="11">
    <source>
        <dbReference type="EMBL" id="OWF38828.1"/>
    </source>
</evidence>
<dbReference type="SUPFAM" id="SSF57501">
    <property type="entry name" value="Cystine-knot cytokines"/>
    <property type="match status" value="1"/>
</dbReference>
<dbReference type="GO" id="GO:0005615">
    <property type="term" value="C:extracellular space"/>
    <property type="evidence" value="ECO:0007669"/>
    <property type="project" value="TreeGrafter"/>
</dbReference>
<evidence type="ECO:0000256" key="4">
    <source>
        <dbReference type="ARBA" id="ARBA00022729"/>
    </source>
</evidence>
<keyword evidence="4 9" id="KW-0732">Signal</keyword>
<comment type="caution">
    <text evidence="11">The sequence shown here is derived from an EMBL/GenBank/DDBJ whole genome shotgun (WGS) entry which is preliminary data.</text>
</comment>
<feature type="chain" id="PRO_5013210732" evidence="9">
    <location>
        <begin position="24"/>
        <end position="421"/>
    </location>
</feature>